<dbReference type="SUPFAM" id="SSF51126">
    <property type="entry name" value="Pectin lyase-like"/>
    <property type="match status" value="1"/>
</dbReference>
<dbReference type="InterPro" id="IPR012334">
    <property type="entry name" value="Pectin_lyas_fold"/>
</dbReference>
<dbReference type="InterPro" id="IPR011050">
    <property type="entry name" value="Pectin_lyase_fold/virulence"/>
</dbReference>
<gene>
    <name evidence="6" type="ORF">GCM10007362_05100</name>
</gene>
<dbReference type="SMART" id="SM00710">
    <property type="entry name" value="PbH1"/>
    <property type="match status" value="4"/>
</dbReference>
<evidence type="ECO:0000256" key="2">
    <source>
        <dbReference type="ARBA" id="ARBA00022801"/>
    </source>
</evidence>
<dbReference type="InterPro" id="IPR051801">
    <property type="entry name" value="GH28_Enzymes"/>
</dbReference>
<keyword evidence="2 4" id="KW-0378">Hydrolase</keyword>
<evidence type="ECO:0000256" key="3">
    <source>
        <dbReference type="ARBA" id="ARBA00023295"/>
    </source>
</evidence>
<evidence type="ECO:0000313" key="7">
    <source>
        <dbReference type="Proteomes" id="UP000605427"/>
    </source>
</evidence>
<evidence type="ECO:0000256" key="4">
    <source>
        <dbReference type="RuleBase" id="RU361169"/>
    </source>
</evidence>
<comment type="similarity">
    <text evidence="1 4">Belongs to the glycosyl hydrolase 28 family.</text>
</comment>
<dbReference type="InterPro" id="IPR006626">
    <property type="entry name" value="PbH1"/>
</dbReference>
<protein>
    <submittedName>
        <fullName evidence="6">Glycoside hydrolase</fullName>
    </submittedName>
</protein>
<evidence type="ECO:0000313" key="6">
    <source>
        <dbReference type="EMBL" id="GGH69732.1"/>
    </source>
</evidence>
<dbReference type="Proteomes" id="UP000605427">
    <property type="component" value="Unassembled WGS sequence"/>
</dbReference>
<proteinExistence type="inferred from homology"/>
<dbReference type="EMBL" id="BMDD01000001">
    <property type="protein sequence ID" value="GGH69732.1"/>
    <property type="molecule type" value="Genomic_DNA"/>
</dbReference>
<comment type="caution">
    <text evidence="6">The sequence shown here is derived from an EMBL/GenBank/DDBJ whole genome shotgun (WGS) entry which is preliminary data.</text>
</comment>
<name>A0ABQ1ZKC1_9BACL</name>
<accession>A0ABQ1ZKC1</accession>
<dbReference type="GO" id="GO:0016787">
    <property type="term" value="F:hydrolase activity"/>
    <property type="evidence" value="ECO:0007669"/>
    <property type="project" value="UniProtKB-KW"/>
</dbReference>
<dbReference type="RefSeq" id="WP_172238613.1">
    <property type="nucleotide sequence ID" value="NZ_BMDD01000001.1"/>
</dbReference>
<feature type="compositionally biased region" description="Basic and acidic residues" evidence="5">
    <location>
        <begin position="1"/>
        <end position="45"/>
    </location>
</feature>
<reference evidence="7" key="1">
    <citation type="journal article" date="2019" name="Int. J. Syst. Evol. Microbiol.">
        <title>The Global Catalogue of Microorganisms (GCM) 10K type strain sequencing project: providing services to taxonomists for standard genome sequencing and annotation.</title>
        <authorList>
            <consortium name="The Broad Institute Genomics Platform"/>
            <consortium name="The Broad Institute Genome Sequencing Center for Infectious Disease"/>
            <person name="Wu L."/>
            <person name="Ma J."/>
        </authorList>
    </citation>
    <scope>NUCLEOTIDE SEQUENCE [LARGE SCALE GENOMIC DNA]</scope>
    <source>
        <strain evidence="7">CCM 8702</strain>
    </source>
</reference>
<keyword evidence="7" id="KW-1185">Reference proteome</keyword>
<sequence>MNRHVTRSEAERKPQHLDEWDGADRLKHSDRSGAHSDRDKSEGHDTGYPLPELPRIPDRSVTVLDYGAVGDGLDLCTSALQAAIDDCAASGGGTVIIPAGLWRTGPLTLRSRINLRVESGALVQFDSNPELYPLVPSHFEGRPEWRCQAPLDGSELTDIAITGSGIFDGGGEGWRPVKRFKTTPPQWTQLLQSGGVVDTANEVWWPNAEARDGEAYCRELRERLSTASAHVEQAGISHPAAGAQDYLPARTFLRPNMVSLRSCQRILLEGPTFQNSPAWCLHPVGCEEVTIRGVQVRNPWYSQNGDGLDLESCTHALVEHSVFDVGDDAICLKSGKDEAGRRAGMPCQSITIRHCSVYHGHGGVVIGSEMSGGVRGVRVSDCLFSGTDIGLRFKSTRGRGGVVEDIEIERIVMRDIVHEAISFHLFYAGVEGSEGSDDEVYPVTEETPVFRDIAIRDVVCGGAAAALLVNGLPEMPLRNLRIEKLRATSEKGIVLRHADGIELDNIALRTRERPQLTVHRCRNVNLDGEAIAPASGIAEASVPSLS</sequence>
<dbReference type="PANTHER" id="PTHR31339:SF9">
    <property type="entry name" value="PLASMIN AND FIBRONECTIN-BINDING PROTEIN A"/>
    <property type="match status" value="1"/>
</dbReference>
<keyword evidence="3 4" id="KW-0326">Glycosidase</keyword>
<dbReference type="PROSITE" id="PS00502">
    <property type="entry name" value="POLYGALACTURONASE"/>
    <property type="match status" value="1"/>
</dbReference>
<dbReference type="PANTHER" id="PTHR31339">
    <property type="entry name" value="PECTIN LYASE-RELATED"/>
    <property type="match status" value="1"/>
</dbReference>
<evidence type="ECO:0000256" key="1">
    <source>
        <dbReference type="ARBA" id="ARBA00008834"/>
    </source>
</evidence>
<feature type="region of interest" description="Disordered" evidence="5">
    <location>
        <begin position="1"/>
        <end position="54"/>
    </location>
</feature>
<organism evidence="6 7">
    <name type="scientific">Saccharibacillus endophyticus</name>
    <dbReference type="NCBI Taxonomy" id="2060666"/>
    <lineage>
        <taxon>Bacteria</taxon>
        <taxon>Bacillati</taxon>
        <taxon>Bacillota</taxon>
        <taxon>Bacilli</taxon>
        <taxon>Bacillales</taxon>
        <taxon>Paenibacillaceae</taxon>
        <taxon>Saccharibacillus</taxon>
    </lineage>
</organism>
<dbReference type="InterPro" id="IPR000743">
    <property type="entry name" value="Glyco_hydro_28"/>
</dbReference>
<dbReference type="Pfam" id="PF00295">
    <property type="entry name" value="Glyco_hydro_28"/>
    <property type="match status" value="1"/>
</dbReference>
<dbReference type="Gene3D" id="2.160.20.10">
    <property type="entry name" value="Single-stranded right-handed beta-helix, Pectin lyase-like"/>
    <property type="match status" value="1"/>
</dbReference>
<evidence type="ECO:0000256" key="5">
    <source>
        <dbReference type="SAM" id="MobiDB-lite"/>
    </source>
</evidence>